<evidence type="ECO:0000256" key="3">
    <source>
        <dbReference type="ARBA" id="ARBA00022801"/>
    </source>
</evidence>
<evidence type="ECO:0000313" key="17">
    <source>
        <dbReference type="Proteomes" id="UP000251120"/>
    </source>
</evidence>
<evidence type="ECO:0000256" key="1">
    <source>
        <dbReference type="ARBA" id="ARBA00009922"/>
    </source>
</evidence>
<evidence type="ECO:0000259" key="13">
    <source>
        <dbReference type="PROSITE" id="PS51198"/>
    </source>
</evidence>
<keyword evidence="7" id="KW-0413">Isomerase</keyword>
<dbReference type="Pfam" id="PF13361">
    <property type="entry name" value="UvrD_C"/>
    <property type="match status" value="1"/>
</dbReference>
<gene>
    <name evidence="15" type="ORF">CDH04_02910</name>
    <name evidence="16" type="ORF">FZC43_02910</name>
</gene>
<evidence type="ECO:0000313" key="16">
    <source>
        <dbReference type="EMBL" id="QIW11655.1"/>
    </source>
</evidence>
<keyword evidence="4 12" id="KW-0347">Helicase</keyword>
<dbReference type="Proteomes" id="UP000251120">
    <property type="component" value="Chromosome"/>
</dbReference>
<evidence type="ECO:0000256" key="5">
    <source>
        <dbReference type="ARBA" id="ARBA00022840"/>
    </source>
</evidence>
<dbReference type="Proteomes" id="UP000681131">
    <property type="component" value="Chromosome"/>
</dbReference>
<feature type="domain" description="UvrD-like helicase ATP-binding" evidence="13">
    <location>
        <begin position="2"/>
        <end position="287"/>
    </location>
</feature>
<feature type="domain" description="UvrD-like helicase C-terminal" evidence="14">
    <location>
        <begin position="288"/>
        <end position="565"/>
    </location>
</feature>
<dbReference type="InterPro" id="IPR014016">
    <property type="entry name" value="UvrD-like_ATP-bd"/>
</dbReference>
<keyword evidence="6" id="KW-0238">DNA-binding</keyword>
<dbReference type="KEGG" id="fad:CDH04_02910"/>
<evidence type="ECO:0000256" key="6">
    <source>
        <dbReference type="ARBA" id="ARBA00023125"/>
    </source>
</evidence>
<dbReference type="EMBL" id="CP021781">
    <property type="protein sequence ID" value="AXA33427.1"/>
    <property type="molecule type" value="Genomic_DNA"/>
</dbReference>
<comment type="similarity">
    <text evidence="1">Belongs to the helicase family. UvrD subfamily.</text>
</comment>
<proteinExistence type="inferred from homology"/>
<dbReference type="InterPro" id="IPR000212">
    <property type="entry name" value="DNA_helicase_UvrD/REP"/>
</dbReference>
<evidence type="ECO:0000313" key="15">
    <source>
        <dbReference type="EMBL" id="AXA33427.1"/>
    </source>
</evidence>
<evidence type="ECO:0000256" key="11">
    <source>
        <dbReference type="ARBA" id="ARBA00048988"/>
    </source>
</evidence>
<protein>
    <recommendedName>
        <fullName evidence="9">DNA 3'-5' helicase</fullName>
        <ecNumber evidence="9">5.6.2.4</ecNumber>
    </recommendedName>
    <alternativeName>
        <fullName evidence="10">DNA 3'-5' helicase II</fullName>
    </alternativeName>
</protein>
<organism evidence="15 17">
    <name type="scientific">Francisella adeliensis</name>
    <dbReference type="NCBI Taxonomy" id="2007306"/>
    <lineage>
        <taxon>Bacteria</taxon>
        <taxon>Pseudomonadati</taxon>
        <taxon>Pseudomonadota</taxon>
        <taxon>Gammaproteobacteria</taxon>
        <taxon>Thiotrichales</taxon>
        <taxon>Francisellaceae</taxon>
        <taxon>Francisella</taxon>
    </lineage>
</organism>
<reference evidence="15 17" key="1">
    <citation type="submission" date="2017-06" db="EMBL/GenBank/DDBJ databases">
        <title>Complete genome of Francisella adeliensis.</title>
        <authorList>
            <person name="Vallesi A."/>
            <person name="Sjodin A."/>
        </authorList>
    </citation>
    <scope>NUCLEOTIDE SEQUENCE [LARGE SCALE GENOMIC DNA]</scope>
    <source>
        <strain evidence="15 17">FDC440</strain>
    </source>
</reference>
<dbReference type="Gene3D" id="1.10.486.10">
    <property type="entry name" value="PCRA, domain 4"/>
    <property type="match status" value="1"/>
</dbReference>
<dbReference type="AlphaFoldDB" id="A0A2Z4XX10"/>
<dbReference type="GO" id="GO:0003677">
    <property type="term" value="F:DNA binding"/>
    <property type="evidence" value="ECO:0007669"/>
    <property type="project" value="UniProtKB-KW"/>
</dbReference>
<dbReference type="InterPro" id="IPR027417">
    <property type="entry name" value="P-loop_NTPase"/>
</dbReference>
<dbReference type="GO" id="GO:0043138">
    <property type="term" value="F:3'-5' DNA helicase activity"/>
    <property type="evidence" value="ECO:0007669"/>
    <property type="project" value="UniProtKB-EC"/>
</dbReference>
<dbReference type="Gene3D" id="3.40.50.300">
    <property type="entry name" value="P-loop containing nucleotide triphosphate hydrolases"/>
    <property type="match status" value="2"/>
</dbReference>
<dbReference type="EMBL" id="CP043424">
    <property type="protein sequence ID" value="QIW11655.1"/>
    <property type="molecule type" value="Genomic_DNA"/>
</dbReference>
<evidence type="ECO:0000256" key="8">
    <source>
        <dbReference type="ARBA" id="ARBA00034617"/>
    </source>
</evidence>
<keyword evidence="3 12" id="KW-0378">Hydrolase</keyword>
<keyword evidence="18" id="KW-1185">Reference proteome</keyword>
<evidence type="ECO:0000256" key="12">
    <source>
        <dbReference type="PROSITE-ProRule" id="PRU00560"/>
    </source>
</evidence>
<dbReference type="InterPro" id="IPR013986">
    <property type="entry name" value="DExx_box_DNA_helicase_dom_sf"/>
</dbReference>
<evidence type="ECO:0000256" key="2">
    <source>
        <dbReference type="ARBA" id="ARBA00022741"/>
    </source>
</evidence>
<dbReference type="GO" id="GO:0000725">
    <property type="term" value="P:recombinational repair"/>
    <property type="evidence" value="ECO:0007669"/>
    <property type="project" value="TreeGrafter"/>
</dbReference>
<reference evidence="16 18" key="2">
    <citation type="submission" date="2019-08" db="EMBL/GenBank/DDBJ databases">
        <title>Complete genome sequences of Francisella adeliensis (FSC1325 and FSC1326).</title>
        <authorList>
            <person name="Ohrman C."/>
            <person name="Uneklint I."/>
            <person name="Vallesi A."/>
            <person name="Karlsson L."/>
            <person name="Sjodin A."/>
        </authorList>
    </citation>
    <scope>NUCLEOTIDE SEQUENCE [LARGE SCALE GENOMIC DNA]</scope>
    <source>
        <strain evidence="16 18">FSC1325</strain>
    </source>
</reference>
<evidence type="ECO:0000256" key="7">
    <source>
        <dbReference type="ARBA" id="ARBA00023235"/>
    </source>
</evidence>
<evidence type="ECO:0000256" key="4">
    <source>
        <dbReference type="ARBA" id="ARBA00022806"/>
    </source>
</evidence>
<sequence length="685" mass="78735">MKYTAEQKKIIEHDIKAHAIVSAVAGSGKTQTLIARIEYLLSQNISPHKILVLMYNKSAQVDFAERLAKVISPLKAKAINVRTMHSLGNSFLQAFAKAGFVKFDKILREYEVEAIVQRLLKSYQKELKIIKDIDTERVETFKEYISLLKSDLSLSNKKILAINSKDKKLLDKVFEAFNKECENQKAITYDDMIYLPAKFFDRDSSTVAKANNIYSHIIVDEYQDINQVQQHFLRCLVGENTYAMVVGDVDQTIYQWRGSTPYYMLEGFKKDFKNTKQYQLSYTFRYGDLISLMANNIITNNKNRYDNLCVTYPKIKRATDVSILDSTNNAVLKLKALIDSGVKAKDIVILVRKYNSTTVFELSCLYNDLSYSVVADKNIFSEGLFKAVYGYLMLINKGYGFTKHSFEQKVEFIKSMLDYPSLYLKKDVKQKVATDIANDVSNAYQILADLAAKADKPFKEKNILAIAHHWRVIFNNTRLKKADKAIEHIIDIAGLEKAVAKSSGDTYSSKSKLQIIEGIKSFAKSRKSSINEFIDLLYDLYSKSLKDSYIDEGQIQIMSMHRAKGLEWDYVVVHDATEGGFFGEKNTKVDEETIEEERRLFYVAITRVKKHLFIVSADDISRVSSWYKVKTNTYPKDLKCKNSLRFLYEGNLVECEGYISNIKTLKFSDIENKMFKNYHSKLEVK</sequence>
<dbReference type="EC" id="5.6.2.4" evidence="9"/>
<dbReference type="CDD" id="cd17932">
    <property type="entry name" value="DEXQc_UvrD"/>
    <property type="match status" value="1"/>
</dbReference>
<accession>A0A2Z4XX10</accession>
<dbReference type="GO" id="GO:0005524">
    <property type="term" value="F:ATP binding"/>
    <property type="evidence" value="ECO:0007669"/>
    <property type="project" value="UniProtKB-UniRule"/>
</dbReference>
<dbReference type="PANTHER" id="PTHR11070:SF2">
    <property type="entry name" value="ATP-DEPENDENT DNA HELICASE SRS2"/>
    <property type="match status" value="1"/>
</dbReference>
<dbReference type="InterPro" id="IPR014017">
    <property type="entry name" value="DNA_helicase_UvrD-like_C"/>
</dbReference>
<evidence type="ECO:0000259" key="14">
    <source>
        <dbReference type="PROSITE" id="PS51217"/>
    </source>
</evidence>
<comment type="catalytic activity">
    <reaction evidence="11">
        <text>ATP + H2O = ADP + phosphate + H(+)</text>
        <dbReference type="Rhea" id="RHEA:13065"/>
        <dbReference type="ChEBI" id="CHEBI:15377"/>
        <dbReference type="ChEBI" id="CHEBI:15378"/>
        <dbReference type="ChEBI" id="CHEBI:30616"/>
        <dbReference type="ChEBI" id="CHEBI:43474"/>
        <dbReference type="ChEBI" id="CHEBI:456216"/>
        <dbReference type="EC" id="5.6.2.4"/>
    </reaction>
</comment>
<feature type="binding site" evidence="12">
    <location>
        <begin position="23"/>
        <end position="30"/>
    </location>
    <ligand>
        <name>ATP</name>
        <dbReference type="ChEBI" id="CHEBI:30616"/>
    </ligand>
</feature>
<name>A0A2Z4XX10_9GAMM</name>
<dbReference type="SUPFAM" id="SSF52540">
    <property type="entry name" value="P-loop containing nucleoside triphosphate hydrolases"/>
    <property type="match status" value="1"/>
</dbReference>
<keyword evidence="2 12" id="KW-0547">Nucleotide-binding</keyword>
<dbReference type="OrthoDB" id="9806690at2"/>
<dbReference type="PROSITE" id="PS51217">
    <property type="entry name" value="UVRD_HELICASE_CTER"/>
    <property type="match status" value="1"/>
</dbReference>
<dbReference type="PANTHER" id="PTHR11070">
    <property type="entry name" value="UVRD / RECB / PCRA DNA HELICASE FAMILY MEMBER"/>
    <property type="match status" value="1"/>
</dbReference>
<evidence type="ECO:0000313" key="18">
    <source>
        <dbReference type="Proteomes" id="UP000681131"/>
    </source>
</evidence>
<evidence type="ECO:0000256" key="10">
    <source>
        <dbReference type="ARBA" id="ARBA00034923"/>
    </source>
</evidence>
<keyword evidence="5 12" id="KW-0067">ATP-binding</keyword>
<dbReference type="RefSeq" id="WP_112869600.1">
    <property type="nucleotide sequence ID" value="NZ_CP021781.1"/>
</dbReference>
<dbReference type="Gene3D" id="1.10.10.160">
    <property type="match status" value="1"/>
</dbReference>
<evidence type="ECO:0000256" key="9">
    <source>
        <dbReference type="ARBA" id="ARBA00034808"/>
    </source>
</evidence>
<dbReference type="Pfam" id="PF00580">
    <property type="entry name" value="UvrD-helicase"/>
    <property type="match status" value="1"/>
</dbReference>
<dbReference type="GO" id="GO:0016787">
    <property type="term" value="F:hydrolase activity"/>
    <property type="evidence" value="ECO:0007669"/>
    <property type="project" value="UniProtKB-UniRule"/>
</dbReference>
<dbReference type="PROSITE" id="PS51198">
    <property type="entry name" value="UVRD_HELICASE_ATP_BIND"/>
    <property type="match status" value="1"/>
</dbReference>
<comment type="catalytic activity">
    <reaction evidence="8">
        <text>Couples ATP hydrolysis with the unwinding of duplex DNA by translocating in the 3'-5' direction.</text>
        <dbReference type="EC" id="5.6.2.4"/>
    </reaction>
</comment>